<dbReference type="PANTHER" id="PTHR10996:SF178">
    <property type="entry name" value="2-HYDROXYACID DEHYDROGENASE YGL185C-RELATED"/>
    <property type="match status" value="1"/>
</dbReference>
<dbReference type="EMBL" id="WHPC01000002">
    <property type="protein sequence ID" value="MPV35617.1"/>
    <property type="molecule type" value="Genomic_DNA"/>
</dbReference>
<dbReference type="GO" id="GO:0051287">
    <property type="term" value="F:NAD binding"/>
    <property type="evidence" value="ECO:0007669"/>
    <property type="project" value="InterPro"/>
</dbReference>
<dbReference type="PROSITE" id="PS00670">
    <property type="entry name" value="D_2_HYDROXYACID_DH_2"/>
    <property type="match status" value="1"/>
</dbReference>
<dbReference type="Proteomes" id="UP000437709">
    <property type="component" value="Unassembled WGS sequence"/>
</dbReference>
<dbReference type="PANTHER" id="PTHR10996">
    <property type="entry name" value="2-HYDROXYACID DEHYDROGENASE-RELATED"/>
    <property type="match status" value="1"/>
</dbReference>
<dbReference type="AlphaFoldDB" id="A0A6N7EG18"/>
<dbReference type="InterPro" id="IPR006140">
    <property type="entry name" value="D-isomer_DH_NAD-bd"/>
</dbReference>
<dbReference type="SUPFAM" id="SSF51735">
    <property type="entry name" value="NAD(P)-binding Rossmann-fold domains"/>
    <property type="match status" value="1"/>
</dbReference>
<evidence type="ECO:0000256" key="1">
    <source>
        <dbReference type="ARBA" id="ARBA00023002"/>
    </source>
</evidence>
<dbReference type="CDD" id="cd12167">
    <property type="entry name" value="2-Hacid_dh_8"/>
    <property type="match status" value="1"/>
</dbReference>
<reference evidence="4 5" key="1">
    <citation type="submission" date="2019-10" db="EMBL/GenBank/DDBJ databases">
        <title>Georgenia wutianyii sp. nov. and Georgenia yuyongxinii sp. nov. isolated from plateau pika (Ochotona curzoniae) in the Qinghai-Tibet plateau of China.</title>
        <authorList>
            <person name="Tian Z."/>
        </authorList>
    </citation>
    <scope>NUCLEOTIDE SEQUENCE [LARGE SCALE GENOMIC DNA]</scope>
    <source>
        <strain evidence="4 5">JCM 19765</strain>
    </source>
</reference>
<dbReference type="GO" id="GO:0016618">
    <property type="term" value="F:hydroxypyruvate reductase [NAD(P)H] activity"/>
    <property type="evidence" value="ECO:0007669"/>
    <property type="project" value="TreeGrafter"/>
</dbReference>
<dbReference type="InterPro" id="IPR036291">
    <property type="entry name" value="NAD(P)-bd_dom_sf"/>
</dbReference>
<keyword evidence="5" id="KW-1185">Reference proteome</keyword>
<proteinExistence type="predicted"/>
<keyword evidence="1" id="KW-0560">Oxidoreductase</keyword>
<dbReference type="GO" id="GO:0030267">
    <property type="term" value="F:glyoxylate reductase (NADPH) activity"/>
    <property type="evidence" value="ECO:0007669"/>
    <property type="project" value="TreeGrafter"/>
</dbReference>
<protein>
    <recommendedName>
        <fullName evidence="3">D-isomer specific 2-hydroxyacid dehydrogenase NAD-binding domain-containing protein</fullName>
    </recommendedName>
</protein>
<comment type="caution">
    <text evidence="4">The sequence shown here is derived from an EMBL/GenBank/DDBJ whole genome shotgun (WGS) entry which is preliminary data.</text>
</comment>
<dbReference type="Gene3D" id="3.40.50.720">
    <property type="entry name" value="NAD(P)-binding Rossmann-like Domain"/>
    <property type="match status" value="2"/>
</dbReference>
<feature type="domain" description="D-isomer specific 2-hydroxyacid dehydrogenase NAD-binding" evidence="3">
    <location>
        <begin position="129"/>
        <end position="306"/>
    </location>
</feature>
<evidence type="ECO:0000313" key="4">
    <source>
        <dbReference type="EMBL" id="MPV35617.1"/>
    </source>
</evidence>
<keyword evidence="2" id="KW-0520">NAD</keyword>
<gene>
    <name evidence="4" type="ORF">GB881_00890</name>
</gene>
<dbReference type="InterPro" id="IPR050223">
    <property type="entry name" value="D-isomer_2-hydroxyacid_DH"/>
</dbReference>
<evidence type="ECO:0000256" key="2">
    <source>
        <dbReference type="ARBA" id="ARBA00023027"/>
    </source>
</evidence>
<dbReference type="OrthoDB" id="117809at2"/>
<dbReference type="InterPro" id="IPR029753">
    <property type="entry name" value="D-isomer_DH_CS"/>
</dbReference>
<name>A0A6N7EG18_9MICO</name>
<organism evidence="4 5">
    <name type="scientific">Georgenia subflava</name>
    <dbReference type="NCBI Taxonomy" id="1622177"/>
    <lineage>
        <taxon>Bacteria</taxon>
        <taxon>Bacillati</taxon>
        <taxon>Actinomycetota</taxon>
        <taxon>Actinomycetes</taxon>
        <taxon>Micrococcales</taxon>
        <taxon>Bogoriellaceae</taxon>
        <taxon>Georgenia</taxon>
    </lineage>
</organism>
<evidence type="ECO:0000259" key="3">
    <source>
        <dbReference type="Pfam" id="PF02826"/>
    </source>
</evidence>
<sequence length="346" mass="37290">MPQYRPTHWSVMSVRPATFVAIRADEFETLFAPESRSALHRIGEVTFGGGEEVVEVPHGVADDFDVLVTSWSTRPFEDDVLTGGRLGLVAHAAGSVRGLLQPDSFRNGVRVTQCGSAAMAPAVAEMAVTMELALLRNLHTHDRRMQATRDWHRAGHGTLGHALPAARHGILGLSRTGLEYVSRIRGLGATRIAAADPYWDRSAAAEHGVELRDLDDVCRESDVFAVHAPSTPETRHIVDARRLALLPDGAIVLNTARSALIDEAALTAELVSGRLRAGLDVFDDEPLPADSPLFGLPNVILAPHVAGGTVEARHAQGAAVVEEVRRYAAGEPLLHEVTAELYHRLA</sequence>
<evidence type="ECO:0000313" key="5">
    <source>
        <dbReference type="Proteomes" id="UP000437709"/>
    </source>
</evidence>
<accession>A0A6N7EG18</accession>
<dbReference type="GO" id="GO:0005829">
    <property type="term" value="C:cytosol"/>
    <property type="evidence" value="ECO:0007669"/>
    <property type="project" value="TreeGrafter"/>
</dbReference>
<dbReference type="Pfam" id="PF02826">
    <property type="entry name" value="2-Hacid_dh_C"/>
    <property type="match status" value="1"/>
</dbReference>